<dbReference type="GO" id="GO:0015074">
    <property type="term" value="P:DNA integration"/>
    <property type="evidence" value="ECO:0007669"/>
    <property type="project" value="InterPro"/>
</dbReference>
<dbReference type="PROSITE" id="PS51898">
    <property type="entry name" value="TYR_RECOMBINASE"/>
    <property type="match status" value="1"/>
</dbReference>
<name>A0AA45WYM6_9CLOT</name>
<evidence type="ECO:0000256" key="2">
    <source>
        <dbReference type="ARBA" id="ARBA00023125"/>
    </source>
</evidence>
<keyword evidence="2" id="KW-0238">DNA-binding</keyword>
<dbReference type="EMBL" id="FXUF01000017">
    <property type="protein sequence ID" value="SMP68886.1"/>
    <property type="molecule type" value="Genomic_DNA"/>
</dbReference>
<dbReference type="PANTHER" id="PTHR30349">
    <property type="entry name" value="PHAGE INTEGRASE-RELATED"/>
    <property type="match status" value="1"/>
</dbReference>
<comment type="caution">
    <text evidence="5">The sequence shown here is derived from an EMBL/GenBank/DDBJ whole genome shotgun (WGS) entry which is preliminary data.</text>
</comment>
<evidence type="ECO:0000256" key="1">
    <source>
        <dbReference type="ARBA" id="ARBA00008857"/>
    </source>
</evidence>
<evidence type="ECO:0000313" key="6">
    <source>
        <dbReference type="Proteomes" id="UP001158066"/>
    </source>
</evidence>
<keyword evidence="3" id="KW-0233">DNA recombination</keyword>
<dbReference type="InterPro" id="IPR002104">
    <property type="entry name" value="Integrase_catalytic"/>
</dbReference>
<proteinExistence type="inferred from homology"/>
<sequence length="146" mass="16675">MGEVVRLKVENIDAQRMMIHIKQGKGRNDRYTILSEVALKALRKYAAMEKPTDWLFPGGKESSFLTERSVQKVFNKACQEAKIKKKASVHTLRHSFATHLLEGGTDLRYIQELLGHKSSKTTEISTHVSNKSLRKIQSPLDRLLEE</sequence>
<dbReference type="RefSeq" id="WP_283410563.1">
    <property type="nucleotide sequence ID" value="NZ_FXUF01000017.1"/>
</dbReference>
<organism evidence="5 6">
    <name type="scientific">Anoxynatronum buryatiense</name>
    <dbReference type="NCBI Taxonomy" id="489973"/>
    <lineage>
        <taxon>Bacteria</taxon>
        <taxon>Bacillati</taxon>
        <taxon>Bacillota</taxon>
        <taxon>Clostridia</taxon>
        <taxon>Eubacteriales</taxon>
        <taxon>Clostridiaceae</taxon>
        <taxon>Anoxynatronum</taxon>
    </lineage>
</organism>
<reference evidence="5" key="1">
    <citation type="submission" date="2017-05" db="EMBL/GenBank/DDBJ databases">
        <authorList>
            <person name="Varghese N."/>
            <person name="Submissions S."/>
        </authorList>
    </citation>
    <scope>NUCLEOTIDE SEQUENCE</scope>
    <source>
        <strain evidence="5">Su22</strain>
    </source>
</reference>
<dbReference type="GO" id="GO:0003677">
    <property type="term" value="F:DNA binding"/>
    <property type="evidence" value="ECO:0007669"/>
    <property type="project" value="UniProtKB-KW"/>
</dbReference>
<dbReference type="Proteomes" id="UP001158066">
    <property type="component" value="Unassembled WGS sequence"/>
</dbReference>
<gene>
    <name evidence="5" type="ORF">SAMN06296020_11767</name>
</gene>
<feature type="domain" description="Tyr recombinase" evidence="4">
    <location>
        <begin position="1"/>
        <end position="138"/>
    </location>
</feature>
<dbReference type="Gene3D" id="1.10.443.10">
    <property type="entry name" value="Intergrase catalytic core"/>
    <property type="match status" value="1"/>
</dbReference>
<accession>A0AA45WYM6</accession>
<dbReference type="Pfam" id="PF00589">
    <property type="entry name" value="Phage_integrase"/>
    <property type="match status" value="1"/>
</dbReference>
<evidence type="ECO:0000256" key="3">
    <source>
        <dbReference type="ARBA" id="ARBA00023172"/>
    </source>
</evidence>
<dbReference type="AlphaFoldDB" id="A0AA45WYM6"/>
<keyword evidence="6" id="KW-1185">Reference proteome</keyword>
<evidence type="ECO:0000313" key="5">
    <source>
        <dbReference type="EMBL" id="SMP68886.1"/>
    </source>
</evidence>
<dbReference type="InterPro" id="IPR013762">
    <property type="entry name" value="Integrase-like_cat_sf"/>
</dbReference>
<dbReference type="SUPFAM" id="SSF56349">
    <property type="entry name" value="DNA breaking-rejoining enzymes"/>
    <property type="match status" value="1"/>
</dbReference>
<protein>
    <submittedName>
        <fullName evidence="5">Phage integrase family protein</fullName>
    </submittedName>
</protein>
<dbReference type="InterPro" id="IPR011010">
    <property type="entry name" value="DNA_brk_join_enz"/>
</dbReference>
<dbReference type="InterPro" id="IPR050090">
    <property type="entry name" value="Tyrosine_recombinase_XerCD"/>
</dbReference>
<comment type="similarity">
    <text evidence="1">Belongs to the 'phage' integrase family.</text>
</comment>
<evidence type="ECO:0000259" key="4">
    <source>
        <dbReference type="PROSITE" id="PS51898"/>
    </source>
</evidence>
<dbReference type="PANTHER" id="PTHR30349:SF41">
    <property type="entry name" value="INTEGRASE_RECOMBINASE PROTEIN MJ0367-RELATED"/>
    <property type="match status" value="1"/>
</dbReference>
<dbReference type="GO" id="GO:0006310">
    <property type="term" value="P:DNA recombination"/>
    <property type="evidence" value="ECO:0007669"/>
    <property type="project" value="UniProtKB-KW"/>
</dbReference>